<organism evidence="1 2">
    <name type="scientific">Sphingopyxis flava</name>
    <dbReference type="NCBI Taxonomy" id="1507287"/>
    <lineage>
        <taxon>Bacteria</taxon>
        <taxon>Pseudomonadati</taxon>
        <taxon>Pseudomonadota</taxon>
        <taxon>Alphaproteobacteria</taxon>
        <taxon>Sphingomonadales</taxon>
        <taxon>Sphingomonadaceae</taxon>
        <taxon>Sphingopyxis</taxon>
    </lineage>
</organism>
<sequence length="51" mass="5869">MTAPAITTRMQRDFVRRHLGVRLHHIFRMADGREIPCAGPGFCRECNREAS</sequence>
<accession>A0A1T4ZWK5</accession>
<protein>
    <submittedName>
        <fullName evidence="1">Uncharacterized protein</fullName>
    </submittedName>
</protein>
<proteinExistence type="predicted"/>
<dbReference type="EMBL" id="FUYP01000001">
    <property type="protein sequence ID" value="SKB26987.1"/>
    <property type="molecule type" value="Genomic_DNA"/>
</dbReference>
<dbReference type="AlphaFoldDB" id="A0A1T4ZWK5"/>
<dbReference type="Proteomes" id="UP000190044">
    <property type="component" value="Unassembled WGS sequence"/>
</dbReference>
<name>A0A1T4ZWK5_9SPHN</name>
<evidence type="ECO:0000313" key="1">
    <source>
        <dbReference type="EMBL" id="SKB26987.1"/>
    </source>
</evidence>
<keyword evidence="2" id="KW-1185">Reference proteome</keyword>
<reference evidence="2" key="1">
    <citation type="submission" date="2017-02" db="EMBL/GenBank/DDBJ databases">
        <authorList>
            <person name="Varghese N."/>
            <person name="Submissions S."/>
        </authorList>
    </citation>
    <scope>NUCLEOTIDE SEQUENCE [LARGE SCALE GENOMIC DNA]</scope>
    <source>
        <strain evidence="2">R11H</strain>
    </source>
</reference>
<evidence type="ECO:0000313" key="2">
    <source>
        <dbReference type="Proteomes" id="UP000190044"/>
    </source>
</evidence>
<gene>
    <name evidence="1" type="ORF">SAMN06295937_1001260</name>
</gene>